<gene>
    <name evidence="2" type="ORF">AMURIS_03974</name>
</gene>
<dbReference type="Proteomes" id="UP000236311">
    <property type="component" value="Unassembled WGS sequence"/>
</dbReference>
<organism evidence="2 3">
    <name type="scientific">Acetatifactor muris</name>
    <dbReference type="NCBI Taxonomy" id="879566"/>
    <lineage>
        <taxon>Bacteria</taxon>
        <taxon>Bacillati</taxon>
        <taxon>Bacillota</taxon>
        <taxon>Clostridia</taxon>
        <taxon>Lachnospirales</taxon>
        <taxon>Lachnospiraceae</taxon>
        <taxon>Acetatifactor</taxon>
    </lineage>
</organism>
<dbReference type="RefSeq" id="WP_103241242.1">
    <property type="nucleotide sequence ID" value="NZ_JANJZD010000021.1"/>
</dbReference>
<dbReference type="AlphaFoldDB" id="A0A2K4ZL79"/>
<evidence type="ECO:0000313" key="3">
    <source>
        <dbReference type="Proteomes" id="UP000236311"/>
    </source>
</evidence>
<dbReference type="EMBL" id="OFSM01000023">
    <property type="protein sequence ID" value="SOY31238.1"/>
    <property type="molecule type" value="Genomic_DNA"/>
</dbReference>
<protein>
    <recommendedName>
        <fullName evidence="4">DUF3789 domain-containing protein</fullName>
    </recommendedName>
</protein>
<reference evidence="2 3" key="1">
    <citation type="submission" date="2018-01" db="EMBL/GenBank/DDBJ databases">
        <authorList>
            <person name="Gaut B.S."/>
            <person name="Morton B.R."/>
            <person name="Clegg M.T."/>
            <person name="Duvall M.R."/>
        </authorList>
    </citation>
    <scope>NUCLEOTIDE SEQUENCE [LARGE SCALE GENOMIC DNA]</scope>
    <source>
        <strain evidence="2">GP69</strain>
    </source>
</reference>
<feature type="transmembrane region" description="Helical" evidence="1">
    <location>
        <begin position="6"/>
        <end position="24"/>
    </location>
</feature>
<dbReference type="OrthoDB" id="2064075at2"/>
<proteinExistence type="predicted"/>
<dbReference type="InterPro" id="IPR024522">
    <property type="entry name" value="DUF3789"/>
</dbReference>
<keyword evidence="1" id="KW-0812">Transmembrane</keyword>
<keyword evidence="1" id="KW-0472">Membrane</keyword>
<evidence type="ECO:0008006" key="4">
    <source>
        <dbReference type="Google" id="ProtNLM"/>
    </source>
</evidence>
<dbReference type="Pfam" id="PF12664">
    <property type="entry name" value="DUF3789"/>
    <property type="match status" value="1"/>
</dbReference>
<evidence type="ECO:0000256" key="1">
    <source>
        <dbReference type="SAM" id="Phobius"/>
    </source>
</evidence>
<name>A0A2K4ZL79_9FIRM</name>
<keyword evidence="3" id="KW-1185">Reference proteome</keyword>
<sequence>MLAFLSGTFVGGIVGVVMMCLLQINRLHGGDTEVGR</sequence>
<keyword evidence="1" id="KW-1133">Transmembrane helix</keyword>
<evidence type="ECO:0000313" key="2">
    <source>
        <dbReference type="EMBL" id="SOY31238.1"/>
    </source>
</evidence>
<accession>A0A2K4ZL79</accession>